<dbReference type="EMBL" id="LAZR01005333">
    <property type="protein sequence ID" value="KKN00808.1"/>
    <property type="molecule type" value="Genomic_DNA"/>
</dbReference>
<keyword evidence="1" id="KW-0472">Membrane</keyword>
<protein>
    <recommendedName>
        <fullName evidence="3">SLC26A/SulP transporter domain-containing protein</fullName>
    </recommendedName>
</protein>
<organism evidence="2">
    <name type="scientific">marine sediment metagenome</name>
    <dbReference type="NCBI Taxonomy" id="412755"/>
    <lineage>
        <taxon>unclassified sequences</taxon>
        <taxon>metagenomes</taxon>
        <taxon>ecological metagenomes</taxon>
    </lineage>
</organism>
<feature type="transmembrane region" description="Helical" evidence="1">
    <location>
        <begin position="12"/>
        <end position="31"/>
    </location>
</feature>
<evidence type="ECO:0000313" key="2">
    <source>
        <dbReference type="EMBL" id="KKN00808.1"/>
    </source>
</evidence>
<proteinExistence type="predicted"/>
<keyword evidence="1" id="KW-0812">Transmembrane</keyword>
<dbReference type="AlphaFoldDB" id="A0A0F9Q629"/>
<gene>
    <name evidence="2" type="ORF">LCGC14_1134120</name>
</gene>
<feature type="transmembrane region" description="Helical" evidence="1">
    <location>
        <begin position="67"/>
        <end position="87"/>
    </location>
</feature>
<keyword evidence="1" id="KW-1133">Transmembrane helix</keyword>
<evidence type="ECO:0008006" key="3">
    <source>
        <dbReference type="Google" id="ProtNLM"/>
    </source>
</evidence>
<reference evidence="2" key="1">
    <citation type="journal article" date="2015" name="Nature">
        <title>Complex archaea that bridge the gap between prokaryotes and eukaryotes.</title>
        <authorList>
            <person name="Spang A."/>
            <person name="Saw J.H."/>
            <person name="Jorgensen S.L."/>
            <person name="Zaremba-Niedzwiedzka K."/>
            <person name="Martijn J."/>
            <person name="Lind A.E."/>
            <person name="van Eijk R."/>
            <person name="Schleper C."/>
            <person name="Guy L."/>
            <person name="Ettema T.J."/>
        </authorList>
    </citation>
    <scope>NUCLEOTIDE SEQUENCE</scope>
</reference>
<name>A0A0F9Q629_9ZZZZ</name>
<evidence type="ECO:0000256" key="1">
    <source>
        <dbReference type="SAM" id="Phobius"/>
    </source>
</evidence>
<comment type="caution">
    <text evidence="2">The sequence shown here is derived from an EMBL/GenBank/DDBJ whole genome shotgun (WGS) entry which is preliminary data.</text>
</comment>
<sequence length="89" mass="10018">MLSSPKKHLTTAWIKIALSLSTLLGVIFAILIKVPAVLNNILISFIAGILLYIIVKEFLPEKKKGQPIFFIIGLALFFVFYLFIILARK</sequence>
<feature type="transmembrane region" description="Helical" evidence="1">
    <location>
        <begin position="37"/>
        <end position="55"/>
    </location>
</feature>
<accession>A0A0F9Q629</accession>